<dbReference type="SUPFAM" id="SSF81301">
    <property type="entry name" value="Nucleotidyltransferase"/>
    <property type="match status" value="1"/>
</dbReference>
<dbReference type="Pfam" id="PF18765">
    <property type="entry name" value="Polbeta"/>
    <property type="match status" value="1"/>
</dbReference>
<dbReference type="PANTHER" id="PTHR43852:SF3">
    <property type="entry name" value="NUCLEOTIDYLTRANSFERASE"/>
    <property type="match status" value="1"/>
</dbReference>
<dbReference type="AlphaFoldDB" id="A0A1F7YGD2"/>
<dbReference type="EMBL" id="MGGI01000013">
    <property type="protein sequence ID" value="OGM26387.1"/>
    <property type="molecule type" value="Genomic_DNA"/>
</dbReference>
<organism evidence="2 3">
    <name type="scientific">Candidatus Woesebacteria bacterium RIFCSPHIGHO2_01_FULL_39_28</name>
    <dbReference type="NCBI Taxonomy" id="1802496"/>
    <lineage>
        <taxon>Bacteria</taxon>
        <taxon>Candidatus Woeseibacteriota</taxon>
    </lineage>
</organism>
<protein>
    <recommendedName>
        <fullName evidence="1">Polymerase beta nucleotidyltransferase domain-containing protein</fullName>
    </recommendedName>
</protein>
<reference evidence="2 3" key="1">
    <citation type="journal article" date="2016" name="Nat. Commun.">
        <title>Thousands of microbial genomes shed light on interconnected biogeochemical processes in an aquifer system.</title>
        <authorList>
            <person name="Anantharaman K."/>
            <person name="Brown C.T."/>
            <person name="Hug L.A."/>
            <person name="Sharon I."/>
            <person name="Castelle C.J."/>
            <person name="Probst A.J."/>
            <person name="Thomas B.C."/>
            <person name="Singh A."/>
            <person name="Wilkins M.J."/>
            <person name="Karaoz U."/>
            <person name="Brodie E.L."/>
            <person name="Williams K.H."/>
            <person name="Hubbard S.S."/>
            <person name="Banfield J.F."/>
        </authorList>
    </citation>
    <scope>NUCLEOTIDE SEQUENCE [LARGE SCALE GENOMIC DNA]</scope>
</reference>
<dbReference type="InterPro" id="IPR052930">
    <property type="entry name" value="TA_antitoxin_MntA"/>
</dbReference>
<evidence type="ECO:0000313" key="3">
    <source>
        <dbReference type="Proteomes" id="UP000178851"/>
    </source>
</evidence>
<dbReference type="CDD" id="cd05403">
    <property type="entry name" value="NT_KNTase_like"/>
    <property type="match status" value="1"/>
</dbReference>
<dbReference type="Proteomes" id="UP000178851">
    <property type="component" value="Unassembled WGS sequence"/>
</dbReference>
<dbReference type="InterPro" id="IPR043519">
    <property type="entry name" value="NT_sf"/>
</dbReference>
<feature type="domain" description="Polymerase beta nucleotidyltransferase" evidence="1">
    <location>
        <begin position="17"/>
        <end position="97"/>
    </location>
</feature>
<dbReference type="InterPro" id="IPR041633">
    <property type="entry name" value="Polbeta"/>
</dbReference>
<proteinExistence type="predicted"/>
<gene>
    <name evidence="2" type="ORF">A2627_05845</name>
</gene>
<dbReference type="NCBIfam" id="NF047752">
    <property type="entry name" value="MntA_antitoxin"/>
    <property type="match status" value="1"/>
</dbReference>
<dbReference type="Gene3D" id="3.30.460.10">
    <property type="entry name" value="Beta Polymerase, domain 2"/>
    <property type="match status" value="1"/>
</dbReference>
<accession>A0A1F7YGD2</accession>
<name>A0A1F7YGD2_9BACT</name>
<evidence type="ECO:0000259" key="1">
    <source>
        <dbReference type="Pfam" id="PF18765"/>
    </source>
</evidence>
<evidence type="ECO:0000313" key="2">
    <source>
        <dbReference type="EMBL" id="OGM26387.1"/>
    </source>
</evidence>
<comment type="caution">
    <text evidence="2">The sequence shown here is derived from an EMBL/GenBank/DDBJ whole genome shotgun (WGS) entry which is preliminary data.</text>
</comment>
<dbReference type="PANTHER" id="PTHR43852">
    <property type="entry name" value="NUCLEOTIDYLTRANSFERASE"/>
    <property type="match status" value="1"/>
</dbReference>
<sequence>MKYLPKKHPSKIALDKIRKKYGLEIILLHGSQVSGKQHAKSDVDVAVLPKKGVKINTLDLIYDLSNVFATDRVDIVNIAHANPLLLQAVMSKSILISGDKSLYQALKLKAFNLYNDYLPYLEIERKSVLKNLEKYVTA</sequence>